<evidence type="ECO:0000313" key="2">
    <source>
        <dbReference type="Proteomes" id="UP001633002"/>
    </source>
</evidence>
<protein>
    <submittedName>
        <fullName evidence="1">Uncharacterized protein</fullName>
    </submittedName>
</protein>
<keyword evidence="2" id="KW-1185">Reference proteome</keyword>
<proteinExistence type="predicted"/>
<organism evidence="1 2">
    <name type="scientific">Riccia sorocarpa</name>
    <dbReference type="NCBI Taxonomy" id="122646"/>
    <lineage>
        <taxon>Eukaryota</taxon>
        <taxon>Viridiplantae</taxon>
        <taxon>Streptophyta</taxon>
        <taxon>Embryophyta</taxon>
        <taxon>Marchantiophyta</taxon>
        <taxon>Marchantiopsida</taxon>
        <taxon>Marchantiidae</taxon>
        <taxon>Marchantiales</taxon>
        <taxon>Ricciaceae</taxon>
        <taxon>Riccia</taxon>
    </lineage>
</organism>
<dbReference type="EMBL" id="JBJQOH010000003">
    <property type="protein sequence ID" value="KAL3692024.1"/>
    <property type="molecule type" value="Genomic_DNA"/>
</dbReference>
<dbReference type="AlphaFoldDB" id="A0ABD3HNX9"/>
<comment type="caution">
    <text evidence="1">The sequence shown here is derived from an EMBL/GenBank/DDBJ whole genome shotgun (WGS) entry which is preliminary data.</text>
</comment>
<sequence length="264" mass="29639">MGLEITLILAFWWLTKYFYCAKLCLAEVYQVSKAGTSMTLSVGNFASVRKGFVESVGNNPPIRHQRKPDVKFTGRRNFHGYHPEQRSIHDKLQAWGAEGEREVRGKSLASSFIVMDERERRKKGDPGKEGRNLLGATADEIYMGASNSGGPDEMKNGARTGTLVAMIAVKTKFPGMKKDWIEFSFDSFTPCRPTLLPQSVERALPLSLDMLIYMGKTFPYLSPVPVDRGISFFLLISSFNNLSTKTLRLPWWESASARDPADRS</sequence>
<name>A0ABD3HNX9_9MARC</name>
<evidence type="ECO:0000313" key="1">
    <source>
        <dbReference type="EMBL" id="KAL3692024.1"/>
    </source>
</evidence>
<dbReference type="Proteomes" id="UP001633002">
    <property type="component" value="Unassembled WGS sequence"/>
</dbReference>
<gene>
    <name evidence="1" type="ORF">R1sor_005675</name>
</gene>
<accession>A0ABD3HNX9</accession>
<reference evidence="1 2" key="1">
    <citation type="submission" date="2024-09" db="EMBL/GenBank/DDBJ databases">
        <title>Chromosome-scale assembly of Riccia sorocarpa.</title>
        <authorList>
            <person name="Paukszto L."/>
        </authorList>
    </citation>
    <scope>NUCLEOTIDE SEQUENCE [LARGE SCALE GENOMIC DNA]</scope>
    <source>
        <strain evidence="1">LP-2024</strain>
        <tissue evidence="1">Aerial parts of the thallus</tissue>
    </source>
</reference>